<dbReference type="Pfam" id="PF00620">
    <property type="entry name" value="RhoGAP"/>
    <property type="match status" value="1"/>
</dbReference>
<dbReference type="GO" id="GO:0007165">
    <property type="term" value="P:signal transduction"/>
    <property type="evidence" value="ECO:0007669"/>
    <property type="project" value="InterPro"/>
</dbReference>
<dbReference type="GeneID" id="19880370"/>
<dbReference type="OrthoDB" id="20689at2759"/>
<name>L2GRT6_VAVCU</name>
<dbReference type="AlphaFoldDB" id="L2GRT6"/>
<protein>
    <recommendedName>
        <fullName evidence="1">Rho-GAP domain-containing protein</fullName>
    </recommendedName>
</protein>
<dbReference type="Proteomes" id="UP000011081">
    <property type="component" value="Unassembled WGS sequence"/>
</dbReference>
<sequence>MNEENITEYLVEYIESINDMDTPVFERYKAQFLNENHEIIQKHVPFLTKIRISAQNFVSMNMFACNGEFYSYNTKFSYTRIRLGQRKVLVPIEFNCIMEAILTKNLNESGLFRKSANISDLERCFCLINDSETRQMYRLEIINRLLPFDIITLTVAYKRLFDNYEMPLIPRLYLKVLLKVAKLENKYEQVVLLKYILYMMPKSNRNMLDSITQFFALMRHLVTNYNQKPTHNMDLHGFAVVIMPKIFLKPGTPVNLDDINDLIKVTEFIFENRKIIFSVGVERMKRNGQYVTDYYDSGVVAKVVHKGETDIDEIEEEEDNTEDS</sequence>
<dbReference type="SUPFAM" id="SSF48350">
    <property type="entry name" value="GTPase activation domain, GAP"/>
    <property type="match status" value="1"/>
</dbReference>
<organism evidence="2 3">
    <name type="scientific">Vavraia culicis (isolate floridensis)</name>
    <name type="common">Microsporidian parasite</name>
    <dbReference type="NCBI Taxonomy" id="948595"/>
    <lineage>
        <taxon>Eukaryota</taxon>
        <taxon>Fungi</taxon>
        <taxon>Fungi incertae sedis</taxon>
        <taxon>Microsporidia</taxon>
        <taxon>Pleistophoridae</taxon>
        <taxon>Vavraia</taxon>
    </lineage>
</organism>
<evidence type="ECO:0000313" key="2">
    <source>
        <dbReference type="EMBL" id="ELA45998.1"/>
    </source>
</evidence>
<accession>L2GRT6</accession>
<dbReference type="RefSeq" id="XP_008075516.1">
    <property type="nucleotide sequence ID" value="XM_008077325.1"/>
</dbReference>
<evidence type="ECO:0000313" key="3">
    <source>
        <dbReference type="Proteomes" id="UP000011081"/>
    </source>
</evidence>
<gene>
    <name evidence="2" type="ORF">VCUG_02509</name>
</gene>
<keyword evidence="3" id="KW-1185">Reference proteome</keyword>
<dbReference type="CDD" id="cd00159">
    <property type="entry name" value="RhoGAP"/>
    <property type="match status" value="1"/>
</dbReference>
<dbReference type="HOGENOM" id="CLU_863779_0_0_1"/>
<evidence type="ECO:0000259" key="1">
    <source>
        <dbReference type="PROSITE" id="PS50238"/>
    </source>
</evidence>
<reference evidence="3" key="1">
    <citation type="submission" date="2011-03" db="EMBL/GenBank/DDBJ databases">
        <title>The genome sequence of Vavraia culicis strain floridensis.</title>
        <authorList>
            <consortium name="The Broad Institute Genome Sequencing Platform"/>
            <person name="Cuomo C."/>
            <person name="Becnel J."/>
            <person name="Sanscrainte N."/>
            <person name="Young S.K."/>
            <person name="Zeng Q."/>
            <person name="Gargeya S."/>
            <person name="Fitzgerald M."/>
            <person name="Haas B."/>
            <person name="Abouelleil A."/>
            <person name="Alvarado L."/>
            <person name="Arachchi H.M."/>
            <person name="Berlin A."/>
            <person name="Chapman S.B."/>
            <person name="Gearin G."/>
            <person name="Goldberg J."/>
            <person name="Griggs A."/>
            <person name="Gujja S."/>
            <person name="Hansen M."/>
            <person name="Heiman D."/>
            <person name="Howarth C."/>
            <person name="Larimer J."/>
            <person name="Lui A."/>
            <person name="MacDonald P.J.P."/>
            <person name="McCowen C."/>
            <person name="Montmayeur A."/>
            <person name="Murphy C."/>
            <person name="Neiman D."/>
            <person name="Pearson M."/>
            <person name="Priest M."/>
            <person name="Roberts A."/>
            <person name="Saif S."/>
            <person name="Shea T."/>
            <person name="Sisk P."/>
            <person name="Stolte C."/>
            <person name="Sykes S."/>
            <person name="Wortman J."/>
            <person name="Nusbaum C."/>
            <person name="Birren B."/>
        </authorList>
    </citation>
    <scope>NUCLEOTIDE SEQUENCE [LARGE SCALE GENOMIC DNA]</scope>
    <source>
        <strain evidence="3">floridensis</strain>
    </source>
</reference>
<dbReference type="PROSITE" id="PS50238">
    <property type="entry name" value="RHOGAP"/>
    <property type="match status" value="1"/>
</dbReference>
<dbReference type="SMART" id="SM00324">
    <property type="entry name" value="RhoGAP"/>
    <property type="match status" value="1"/>
</dbReference>
<feature type="domain" description="Rho-GAP" evidence="1">
    <location>
        <begin position="81"/>
        <end position="277"/>
    </location>
</feature>
<dbReference type="EMBL" id="GL877473">
    <property type="protein sequence ID" value="ELA45998.1"/>
    <property type="molecule type" value="Genomic_DNA"/>
</dbReference>
<dbReference type="VEuPathDB" id="MicrosporidiaDB:VCUG_02509"/>
<dbReference type="Gene3D" id="1.10.555.10">
    <property type="entry name" value="Rho GTPase activation protein"/>
    <property type="match status" value="1"/>
</dbReference>
<dbReference type="InParanoid" id="L2GRT6"/>
<dbReference type="OMA" id="KFSYTRI"/>
<dbReference type="InterPro" id="IPR000198">
    <property type="entry name" value="RhoGAP_dom"/>
</dbReference>
<proteinExistence type="predicted"/>
<dbReference type="InterPro" id="IPR008936">
    <property type="entry name" value="Rho_GTPase_activation_prot"/>
</dbReference>